<dbReference type="AlphaFoldDB" id="A0A9D1N1J7"/>
<organism evidence="2 3">
    <name type="scientific">Candidatus Limenecus avicola</name>
    <dbReference type="NCBI Taxonomy" id="2840847"/>
    <lineage>
        <taxon>Bacteria</taxon>
        <taxon>Bacillati</taxon>
        <taxon>Bacillota</taxon>
        <taxon>Clostridia</taxon>
        <taxon>Eubacteriales</taxon>
        <taxon>Clostridiaceae</taxon>
        <taxon>Clostridiaceae incertae sedis</taxon>
        <taxon>Candidatus Limenecus</taxon>
    </lineage>
</organism>
<reference evidence="2" key="1">
    <citation type="submission" date="2020-10" db="EMBL/GenBank/DDBJ databases">
        <authorList>
            <person name="Gilroy R."/>
        </authorList>
    </citation>
    <scope>NUCLEOTIDE SEQUENCE</scope>
    <source>
        <strain evidence="2">CHK154-7741</strain>
    </source>
</reference>
<dbReference type="Proteomes" id="UP000886748">
    <property type="component" value="Unassembled WGS sequence"/>
</dbReference>
<evidence type="ECO:0000313" key="2">
    <source>
        <dbReference type="EMBL" id="HIU93216.1"/>
    </source>
</evidence>
<dbReference type="EMBL" id="DVOD01000063">
    <property type="protein sequence ID" value="HIU93216.1"/>
    <property type="molecule type" value="Genomic_DNA"/>
</dbReference>
<reference evidence="2" key="2">
    <citation type="journal article" date="2021" name="PeerJ">
        <title>Extensive microbial diversity within the chicken gut microbiome revealed by metagenomics and culture.</title>
        <authorList>
            <person name="Gilroy R."/>
            <person name="Ravi A."/>
            <person name="Getino M."/>
            <person name="Pursley I."/>
            <person name="Horton D.L."/>
            <person name="Alikhan N.F."/>
            <person name="Baker D."/>
            <person name="Gharbi K."/>
            <person name="Hall N."/>
            <person name="Watson M."/>
            <person name="Adriaenssens E.M."/>
            <person name="Foster-Nyarko E."/>
            <person name="Jarju S."/>
            <person name="Secka A."/>
            <person name="Antonio M."/>
            <person name="Oren A."/>
            <person name="Chaudhuri R.R."/>
            <person name="La Ragione R."/>
            <person name="Hildebrand F."/>
            <person name="Pallen M.J."/>
        </authorList>
    </citation>
    <scope>NUCLEOTIDE SEQUENCE</scope>
    <source>
        <strain evidence="2">CHK154-7741</strain>
    </source>
</reference>
<dbReference type="CDD" id="cd00755">
    <property type="entry name" value="YgdL_like"/>
    <property type="match status" value="1"/>
</dbReference>
<dbReference type="GO" id="GO:0061504">
    <property type="term" value="P:cyclic threonylcarbamoyladenosine biosynthetic process"/>
    <property type="evidence" value="ECO:0007669"/>
    <property type="project" value="TreeGrafter"/>
</dbReference>
<comment type="caution">
    <text evidence="2">The sequence shown here is derived from an EMBL/GenBank/DDBJ whole genome shotgun (WGS) entry which is preliminary data.</text>
</comment>
<feature type="domain" description="THIF-type NAD/FAD binding fold" evidence="1">
    <location>
        <begin position="5"/>
        <end position="187"/>
    </location>
</feature>
<name>A0A9D1N1J7_9CLOT</name>
<dbReference type="SUPFAM" id="SSF69572">
    <property type="entry name" value="Activating enzymes of the ubiquitin-like proteins"/>
    <property type="match status" value="1"/>
</dbReference>
<gene>
    <name evidence="2" type="ORF">IAD26_08810</name>
</gene>
<dbReference type="GO" id="GO:0061503">
    <property type="term" value="F:tRNA threonylcarbamoyladenosine dehydratase"/>
    <property type="evidence" value="ECO:0007669"/>
    <property type="project" value="TreeGrafter"/>
</dbReference>
<proteinExistence type="predicted"/>
<evidence type="ECO:0000259" key="1">
    <source>
        <dbReference type="Pfam" id="PF00899"/>
    </source>
</evidence>
<protein>
    <submittedName>
        <fullName evidence="2">tRNA threonylcarbamoyladenosine dehydratase</fullName>
    </submittedName>
</protein>
<dbReference type="Gene3D" id="3.40.50.720">
    <property type="entry name" value="NAD(P)-binding Rossmann-like Domain"/>
    <property type="match status" value="1"/>
</dbReference>
<dbReference type="PANTHER" id="PTHR43267">
    <property type="entry name" value="TRNA THREONYLCARBAMOYLADENOSINE DEHYDRATASE"/>
    <property type="match status" value="1"/>
</dbReference>
<evidence type="ECO:0000313" key="3">
    <source>
        <dbReference type="Proteomes" id="UP000886748"/>
    </source>
</evidence>
<sequence>MADFSRNELIWGKETQKLLKDKTVFVFGLGGVGGFALESLARAGVQNFTVVDFDCVSSSNINRQIIALTSTIGCKKTDLFEKRLKDINPDIQLTCVCDFYNENLRDDIFKTKPDYVIDAIDTMRSKIDLLVYCKQNNIPVITSMGAGNRLDPTQLYITDIKDIENKKCTFTKNVLYQLKKHGIEEGITAVCSRECPSVLERISSKENIETKNGEKIEFTKITPGSTPFVPAVAGYFMGYQVLKDFLS</sequence>
<dbReference type="PANTHER" id="PTHR43267:SF1">
    <property type="entry name" value="TRNA THREONYLCARBAMOYLADENOSINE DEHYDRATASE"/>
    <property type="match status" value="1"/>
</dbReference>
<dbReference type="InterPro" id="IPR045886">
    <property type="entry name" value="ThiF/MoeB/HesA"/>
</dbReference>
<dbReference type="InterPro" id="IPR000594">
    <property type="entry name" value="ThiF_NAD_FAD-bd"/>
</dbReference>
<dbReference type="GO" id="GO:0008641">
    <property type="term" value="F:ubiquitin-like modifier activating enzyme activity"/>
    <property type="evidence" value="ECO:0007669"/>
    <property type="project" value="InterPro"/>
</dbReference>
<dbReference type="Pfam" id="PF00899">
    <property type="entry name" value="ThiF"/>
    <property type="match status" value="1"/>
</dbReference>
<accession>A0A9D1N1J7</accession>
<dbReference type="InterPro" id="IPR035985">
    <property type="entry name" value="Ubiquitin-activating_enz"/>
</dbReference>